<keyword evidence="5 6" id="KW-0472">Membrane</keyword>
<dbReference type="PANTHER" id="PTHR22950">
    <property type="entry name" value="AMINO ACID TRANSPORTER"/>
    <property type="match status" value="1"/>
</dbReference>
<feature type="transmembrane region" description="Helical" evidence="6">
    <location>
        <begin position="361"/>
        <end position="380"/>
    </location>
</feature>
<dbReference type="RefSeq" id="XP_018259326.1">
    <property type="nucleotide sequence ID" value="XM_018411514.1"/>
</dbReference>
<dbReference type="Pfam" id="PF01490">
    <property type="entry name" value="Aa_trans"/>
    <property type="match status" value="1"/>
</dbReference>
<dbReference type="EMBL" id="KI894037">
    <property type="protein sequence ID" value="OBR81484.1"/>
    <property type="molecule type" value="Genomic_DNA"/>
</dbReference>
<dbReference type="AlphaFoldDB" id="A0A1A5ZUK6"/>
<accession>A0A1A5ZUK6</accession>
<feature type="transmembrane region" description="Helical" evidence="6">
    <location>
        <begin position="320"/>
        <end position="341"/>
    </location>
</feature>
<dbReference type="InterPro" id="IPR013057">
    <property type="entry name" value="AA_transpt_TM"/>
</dbReference>
<dbReference type="VEuPathDB" id="FungiDB:I303_08254"/>
<dbReference type="STRING" id="1296121.A0A1A5ZUK6"/>
<evidence type="ECO:0000313" key="10">
    <source>
        <dbReference type="Proteomes" id="UP000078595"/>
    </source>
</evidence>
<feature type="transmembrane region" description="Helical" evidence="6">
    <location>
        <begin position="170"/>
        <end position="188"/>
    </location>
</feature>
<comment type="similarity">
    <text evidence="2">Belongs to the amino acid/polyamine transporter 2 family.</text>
</comment>
<organism evidence="8">
    <name type="scientific">Kwoniella dejecticola CBS 10117</name>
    <dbReference type="NCBI Taxonomy" id="1296121"/>
    <lineage>
        <taxon>Eukaryota</taxon>
        <taxon>Fungi</taxon>
        <taxon>Dikarya</taxon>
        <taxon>Basidiomycota</taxon>
        <taxon>Agaricomycotina</taxon>
        <taxon>Tremellomycetes</taxon>
        <taxon>Tremellales</taxon>
        <taxon>Cryptococcaceae</taxon>
        <taxon>Kwoniella</taxon>
    </lineage>
</organism>
<feature type="domain" description="Amino acid transporter transmembrane" evidence="7">
    <location>
        <begin position="56"/>
        <end position="448"/>
    </location>
</feature>
<evidence type="ECO:0000313" key="8">
    <source>
        <dbReference type="EMBL" id="OBR81484.1"/>
    </source>
</evidence>
<gene>
    <name evidence="8" type="ORF">I303_08254</name>
    <name evidence="9" type="ORF">I303_106488</name>
</gene>
<dbReference type="PANTHER" id="PTHR22950:SF697">
    <property type="entry name" value="AMINO ACID TRANSPORTER (EUROFUNG)"/>
    <property type="match status" value="1"/>
</dbReference>
<dbReference type="KEGG" id="kdj:28971953"/>
<dbReference type="GO" id="GO:0016020">
    <property type="term" value="C:membrane"/>
    <property type="evidence" value="ECO:0007669"/>
    <property type="project" value="UniProtKB-SubCell"/>
</dbReference>
<evidence type="ECO:0000256" key="2">
    <source>
        <dbReference type="ARBA" id="ARBA00008066"/>
    </source>
</evidence>
<feature type="transmembrane region" description="Helical" evidence="6">
    <location>
        <begin position="235"/>
        <end position="257"/>
    </location>
</feature>
<keyword evidence="3 6" id="KW-0812">Transmembrane</keyword>
<evidence type="ECO:0000256" key="1">
    <source>
        <dbReference type="ARBA" id="ARBA00004141"/>
    </source>
</evidence>
<feature type="transmembrane region" description="Helical" evidence="6">
    <location>
        <begin position="427"/>
        <end position="448"/>
    </location>
</feature>
<dbReference type="GO" id="GO:0015179">
    <property type="term" value="F:L-amino acid transmembrane transporter activity"/>
    <property type="evidence" value="ECO:0007669"/>
    <property type="project" value="TreeGrafter"/>
</dbReference>
<sequence>MSEITPAKDTNLDANEKSLDQYASVNEVDGIVKPDQIPQDDGEVFKVGPGQAEFRTLGWIKAAIILMKLCFATGVLAIPSSLVVVGYVPGVILLVVWGVLFTYYAYVMYQFRMKIPGIHSIADAAHVMGGSIARDVTGGLFLLTWVLATGSGLVGLATGLDVLADGKVCLVVWTFVAAACTALCASIPTLGKLTLLTWVGFSCSFVAVFVVVVGVTQVDRPAVAPKEGPYDLMFIAVGHPGFVAGLTASINLFAGYGSTPTFMPVIAEMARPKDFRKSLLTSQIFLMMCYVSFGMVMYAYCGQYVASPSLGSAGGTIEKIAYGIAILGLIMTTTLWVHVAAKYVLVRVLRNSRHLQSKTPIHWAVWLGATIGITTTSFVIAEAIPFFSYLVGLIGALCCAPTCLVIPAMMGIYMDKGKHSTTWWRKCLFAFHCLIMVVGSFITVAGTYTCIQSIVDAYAEGTVGHAFSC</sequence>
<feature type="transmembrane region" description="Helical" evidence="6">
    <location>
        <begin position="140"/>
        <end position="164"/>
    </location>
</feature>
<comment type="subcellular location">
    <subcellularLocation>
        <location evidence="1">Membrane</location>
        <topology evidence="1">Multi-pass membrane protein</topology>
    </subcellularLocation>
</comment>
<reference evidence="9" key="2">
    <citation type="submission" date="2013-07" db="EMBL/GenBank/DDBJ databases">
        <authorList>
            <consortium name="The Broad Institute Genome Sequencing Platform"/>
            <person name="Cuomo C."/>
            <person name="Litvintseva A."/>
            <person name="Chen Y."/>
            <person name="Heitman J."/>
            <person name="Sun S."/>
            <person name="Springer D."/>
            <person name="Dromer F."/>
            <person name="Young S.K."/>
            <person name="Zeng Q."/>
            <person name="Gargeya S."/>
            <person name="Fitzgerald M."/>
            <person name="Abouelleil A."/>
            <person name="Alvarado L."/>
            <person name="Berlin A.M."/>
            <person name="Chapman S.B."/>
            <person name="Dewar J."/>
            <person name="Goldberg J."/>
            <person name="Griggs A."/>
            <person name="Gujja S."/>
            <person name="Hansen M."/>
            <person name="Howarth C."/>
            <person name="Imamovic A."/>
            <person name="Larimer J."/>
            <person name="McCowan C."/>
            <person name="Murphy C."/>
            <person name="Pearson M."/>
            <person name="Priest M."/>
            <person name="Roberts A."/>
            <person name="Saif S."/>
            <person name="Shea T."/>
            <person name="Sykes S."/>
            <person name="Wortman J."/>
            <person name="Nusbaum C."/>
            <person name="Birren B."/>
        </authorList>
    </citation>
    <scope>NUCLEOTIDE SEQUENCE</scope>
    <source>
        <strain evidence="9">CBS 10117</strain>
    </source>
</reference>
<proteinExistence type="inferred from homology"/>
<feature type="transmembrane region" description="Helical" evidence="6">
    <location>
        <begin position="278"/>
        <end position="300"/>
    </location>
</feature>
<evidence type="ECO:0000256" key="6">
    <source>
        <dbReference type="SAM" id="Phobius"/>
    </source>
</evidence>
<dbReference type="EMBL" id="CP144537">
    <property type="protein sequence ID" value="WWC63883.1"/>
    <property type="molecule type" value="Genomic_DNA"/>
</dbReference>
<feature type="transmembrane region" description="Helical" evidence="6">
    <location>
        <begin position="59"/>
        <end position="78"/>
    </location>
</feature>
<evidence type="ECO:0000256" key="5">
    <source>
        <dbReference type="ARBA" id="ARBA00023136"/>
    </source>
</evidence>
<protein>
    <recommendedName>
        <fullName evidence="7">Amino acid transporter transmembrane domain-containing protein</fullName>
    </recommendedName>
</protein>
<feature type="transmembrane region" description="Helical" evidence="6">
    <location>
        <begin position="386"/>
        <end position="406"/>
    </location>
</feature>
<feature type="transmembrane region" description="Helical" evidence="6">
    <location>
        <begin position="195"/>
        <end position="215"/>
    </location>
</feature>
<evidence type="ECO:0000313" key="9">
    <source>
        <dbReference type="EMBL" id="WWC63883.1"/>
    </source>
</evidence>
<name>A0A1A5ZUK6_9TREE</name>
<dbReference type="GeneID" id="28971953"/>
<reference evidence="8" key="1">
    <citation type="submission" date="2013-07" db="EMBL/GenBank/DDBJ databases">
        <title>The Genome Sequence of Cryptococcus dejecticola CBS10117.</title>
        <authorList>
            <consortium name="The Broad Institute Genome Sequencing Platform"/>
            <person name="Cuomo C."/>
            <person name="Litvintseva A."/>
            <person name="Chen Y."/>
            <person name="Heitman J."/>
            <person name="Sun S."/>
            <person name="Springer D."/>
            <person name="Dromer F."/>
            <person name="Young S.K."/>
            <person name="Zeng Q."/>
            <person name="Gargeya S."/>
            <person name="Fitzgerald M."/>
            <person name="Abouelleil A."/>
            <person name="Alvarado L."/>
            <person name="Berlin A.M."/>
            <person name="Chapman S.B."/>
            <person name="Dewar J."/>
            <person name="Goldberg J."/>
            <person name="Griggs A."/>
            <person name="Gujja S."/>
            <person name="Hansen M."/>
            <person name="Howarth C."/>
            <person name="Imamovic A."/>
            <person name="Larimer J."/>
            <person name="McCowan C."/>
            <person name="Murphy C."/>
            <person name="Pearson M."/>
            <person name="Priest M."/>
            <person name="Roberts A."/>
            <person name="Saif S."/>
            <person name="Shea T."/>
            <person name="Sykes S."/>
            <person name="Wortman J."/>
            <person name="Nusbaum C."/>
            <person name="Birren B."/>
        </authorList>
    </citation>
    <scope>NUCLEOTIDE SEQUENCE [LARGE SCALE GENOMIC DNA]</scope>
    <source>
        <strain evidence="8">CBS 10117</strain>
    </source>
</reference>
<evidence type="ECO:0000259" key="7">
    <source>
        <dbReference type="Pfam" id="PF01490"/>
    </source>
</evidence>
<dbReference type="OrthoDB" id="40134at2759"/>
<feature type="transmembrane region" description="Helical" evidence="6">
    <location>
        <begin position="84"/>
        <end position="106"/>
    </location>
</feature>
<evidence type="ECO:0000256" key="4">
    <source>
        <dbReference type="ARBA" id="ARBA00022989"/>
    </source>
</evidence>
<evidence type="ECO:0000256" key="3">
    <source>
        <dbReference type="ARBA" id="ARBA00022692"/>
    </source>
</evidence>
<reference evidence="9" key="3">
    <citation type="submission" date="2024-02" db="EMBL/GenBank/DDBJ databases">
        <title>Comparative genomics of Cryptococcus and Kwoniella reveals pathogenesis evolution and contrasting modes of karyotype evolution via chromosome fusion or intercentromeric recombination.</title>
        <authorList>
            <person name="Coelho M.A."/>
            <person name="David-Palma M."/>
            <person name="Shea T."/>
            <person name="Bowers K."/>
            <person name="McGinley-Smith S."/>
            <person name="Mohammad A.W."/>
            <person name="Gnirke A."/>
            <person name="Yurkov A.M."/>
            <person name="Nowrousian M."/>
            <person name="Sun S."/>
            <person name="Cuomo C.A."/>
            <person name="Heitman J."/>
        </authorList>
    </citation>
    <scope>NUCLEOTIDE SEQUENCE</scope>
    <source>
        <strain evidence="9">CBS 10117</strain>
    </source>
</reference>
<keyword evidence="4 6" id="KW-1133">Transmembrane helix</keyword>
<keyword evidence="10" id="KW-1185">Reference proteome</keyword>
<dbReference type="Proteomes" id="UP000078595">
    <property type="component" value="Chromosome 8"/>
</dbReference>